<dbReference type="Pfam" id="PF00370">
    <property type="entry name" value="FGGY_N"/>
    <property type="match status" value="1"/>
</dbReference>
<evidence type="ECO:0000256" key="2">
    <source>
        <dbReference type="ARBA" id="ARBA00022679"/>
    </source>
</evidence>
<dbReference type="InterPro" id="IPR000577">
    <property type="entry name" value="Carb_kinase_FGGY"/>
</dbReference>
<evidence type="ECO:0000313" key="14">
    <source>
        <dbReference type="Proteomes" id="UP000031586"/>
    </source>
</evidence>
<comment type="pathway">
    <text evidence="8">Carbohydrate degradation; L-fucose degradation; L-lactaldehyde and glycerone phosphate from L-fucose: step 2/3.</text>
</comment>
<keyword evidence="5 8" id="KW-0067">ATP-binding</keyword>
<dbReference type="UniPathway" id="UPA00563">
    <property type="reaction ID" value="UER00625"/>
</dbReference>
<dbReference type="InterPro" id="IPR013450">
    <property type="entry name" value="Fuculokinase"/>
</dbReference>
<keyword evidence="2 8" id="KW-0808">Transferase</keyword>
<dbReference type="Pfam" id="PF02782">
    <property type="entry name" value="FGGY_C"/>
    <property type="match status" value="1"/>
</dbReference>
<comment type="function">
    <text evidence="8">Catalyzes the phosphorylation of L-fuculose.</text>
</comment>
<evidence type="ECO:0000256" key="9">
    <source>
        <dbReference type="NCBIfam" id="TIGR02628"/>
    </source>
</evidence>
<evidence type="ECO:0000256" key="4">
    <source>
        <dbReference type="ARBA" id="ARBA00022777"/>
    </source>
</evidence>
<accession>A0A0C1Z9W0</accession>
<dbReference type="Proteomes" id="UP000031586">
    <property type="component" value="Unassembled WGS sequence"/>
</dbReference>
<evidence type="ECO:0000256" key="10">
    <source>
        <dbReference type="RuleBase" id="RU003733"/>
    </source>
</evidence>
<dbReference type="HAMAP" id="MF_00986">
    <property type="entry name" value="Fuculokinase"/>
    <property type="match status" value="1"/>
</dbReference>
<evidence type="ECO:0000256" key="6">
    <source>
        <dbReference type="ARBA" id="ARBA00023253"/>
    </source>
</evidence>
<evidence type="ECO:0000259" key="11">
    <source>
        <dbReference type="Pfam" id="PF00370"/>
    </source>
</evidence>
<dbReference type="Gene3D" id="3.30.420.40">
    <property type="match status" value="2"/>
</dbReference>
<evidence type="ECO:0000256" key="1">
    <source>
        <dbReference type="ARBA" id="ARBA00009156"/>
    </source>
</evidence>
<comment type="cofactor">
    <cofactor evidence="8">
        <name>a divalent metal cation</name>
        <dbReference type="ChEBI" id="CHEBI:60240"/>
    </cofactor>
</comment>
<evidence type="ECO:0000313" key="13">
    <source>
        <dbReference type="EMBL" id="KIF53865.1"/>
    </source>
</evidence>
<comment type="similarity">
    <text evidence="1 8 10">Belongs to the FGGY kinase family.</text>
</comment>
<evidence type="ECO:0000256" key="7">
    <source>
        <dbReference type="ARBA" id="ARBA00023277"/>
    </source>
</evidence>
<dbReference type="AlphaFoldDB" id="A0A0C1Z9W0"/>
<dbReference type="EMBL" id="JPRD01000011">
    <property type="protein sequence ID" value="KIF53865.1"/>
    <property type="molecule type" value="Genomic_DNA"/>
</dbReference>
<reference evidence="13 14" key="1">
    <citation type="submission" date="2014-07" db="EMBL/GenBank/DDBJ databases">
        <title>Unique and conserved regions in Vibrio harveyi and related species in comparison with the shrimp pathogen Vibrio harveyi CAIM 1792.</title>
        <authorList>
            <person name="Espinoza-Valles I."/>
            <person name="Vora G."/>
            <person name="Leekitcharoenphon P."/>
            <person name="Ussery D."/>
            <person name="Hoj L."/>
            <person name="Gomez-Gil B."/>
        </authorList>
    </citation>
    <scope>NUCLEOTIDE SEQUENCE [LARGE SCALE GENOMIC DNA]</scope>
    <source>
        <strain evidence="14">CAIM 1854 / LMG 25443</strain>
    </source>
</reference>
<comment type="caution">
    <text evidence="13">The sequence shown here is derived from an EMBL/GenBank/DDBJ whole genome shotgun (WGS) entry which is preliminary data.</text>
</comment>
<proteinExistence type="inferred from homology"/>
<evidence type="ECO:0000259" key="12">
    <source>
        <dbReference type="Pfam" id="PF02782"/>
    </source>
</evidence>
<dbReference type="GO" id="GO:0008737">
    <property type="term" value="F:L-fuculokinase activity"/>
    <property type="evidence" value="ECO:0007669"/>
    <property type="project" value="UniProtKB-UniRule"/>
</dbReference>
<protein>
    <recommendedName>
        <fullName evidence="8 9">L-fuculokinase</fullName>
        <ecNumber evidence="8 9">2.7.1.51</ecNumber>
    </recommendedName>
    <alternativeName>
        <fullName evidence="8">L-fuculose kinase</fullName>
    </alternativeName>
</protein>
<organism evidence="13 14">
    <name type="scientific">Vibrio owensii CAIM 1854 = LMG 25443</name>
    <dbReference type="NCBI Taxonomy" id="1229493"/>
    <lineage>
        <taxon>Bacteria</taxon>
        <taxon>Pseudomonadati</taxon>
        <taxon>Pseudomonadota</taxon>
        <taxon>Gammaproteobacteria</taxon>
        <taxon>Vibrionales</taxon>
        <taxon>Vibrionaceae</taxon>
        <taxon>Vibrio</taxon>
    </lineage>
</organism>
<dbReference type="RefSeq" id="WP_020197747.1">
    <property type="nucleotide sequence ID" value="NZ_BAOH01000140.1"/>
</dbReference>
<dbReference type="InterPro" id="IPR018483">
    <property type="entry name" value="Carb_kinase_FGGY_CS"/>
</dbReference>
<dbReference type="PROSITE" id="PS00445">
    <property type="entry name" value="FGGY_KINASES_2"/>
    <property type="match status" value="1"/>
</dbReference>
<dbReference type="GO" id="GO:0042355">
    <property type="term" value="P:L-fucose catabolic process"/>
    <property type="evidence" value="ECO:0007669"/>
    <property type="project" value="UniProtKB-UniRule"/>
</dbReference>
<dbReference type="InterPro" id="IPR018485">
    <property type="entry name" value="FGGY_C"/>
</dbReference>
<evidence type="ECO:0000256" key="3">
    <source>
        <dbReference type="ARBA" id="ARBA00022741"/>
    </source>
</evidence>
<feature type="domain" description="Carbohydrate kinase FGGY N-terminal" evidence="11">
    <location>
        <begin position="4"/>
        <end position="247"/>
    </location>
</feature>
<gene>
    <name evidence="8" type="primary">fucK</name>
    <name evidence="13" type="ORF">H735_05615</name>
</gene>
<sequence>MSVVIVLDCGATNLRAIAIDPQGEIVASHFMKNTTKQDENNSAFHIWDFEDIWQKLIECGQRVVAEVGAKNVIAFTVTTFGVDGAPFDRNGNQIYPIISWKCPRTLDVMKQVETELDRIDLYRNNGIGDYSFNTLYKLRWLKEYEPAVFKKMDKFVFISSMITHRLTSTLSTDYTMAGTSMMTDLNSCNWNTSVLEYLGLSELNFPPLVMAGETIGTVTSSVAECFGVKSGLPVISAGHDTQFALIGSGAEENQAFLSSGTWEILMARSQRPQLNTEALENGVTVELDSVKGFYNPATQWLSSAVIEWVATQFFSAEKSTDDLYSIMIQEANEAGSGAGGVVFVPRFALNADGIGEGAIEGLSIHTTRGQIVRAVFEGLSRQLKHRFDYLNQLCHLNDGPVVVVGGGTKNALWNQLKADALQRPLHIVEQAEATVLGAAMFAFFGVGFYPSIQTAQSQMKPSLQEVNPTSCVSTKKEKECTHA</sequence>
<dbReference type="InterPro" id="IPR050406">
    <property type="entry name" value="FGGY_Carb_Kinase"/>
</dbReference>
<name>A0A0C1Z9W0_9VIBR</name>
<feature type="domain" description="Carbohydrate kinase FGGY C-terminal" evidence="12">
    <location>
        <begin position="256"/>
        <end position="444"/>
    </location>
</feature>
<dbReference type="PANTHER" id="PTHR43095:SF5">
    <property type="entry name" value="XYLULOSE KINASE"/>
    <property type="match status" value="1"/>
</dbReference>
<dbReference type="GO" id="GO:0005524">
    <property type="term" value="F:ATP binding"/>
    <property type="evidence" value="ECO:0007669"/>
    <property type="project" value="UniProtKB-UniRule"/>
</dbReference>
<dbReference type="CDD" id="cd07773">
    <property type="entry name" value="ASKHA_NBD_FGGY_FK"/>
    <property type="match status" value="1"/>
</dbReference>
<dbReference type="SUPFAM" id="SSF53067">
    <property type="entry name" value="Actin-like ATPase domain"/>
    <property type="match status" value="2"/>
</dbReference>
<dbReference type="NCBIfam" id="TIGR02628">
    <property type="entry name" value="fuculo_kin_coli"/>
    <property type="match status" value="1"/>
</dbReference>
<evidence type="ECO:0000256" key="8">
    <source>
        <dbReference type="HAMAP-Rule" id="MF_00986"/>
    </source>
</evidence>
<dbReference type="EC" id="2.7.1.51" evidence="8 9"/>
<dbReference type="InterPro" id="IPR018484">
    <property type="entry name" value="FGGY_N"/>
</dbReference>
<evidence type="ECO:0000256" key="5">
    <source>
        <dbReference type="ARBA" id="ARBA00022840"/>
    </source>
</evidence>
<dbReference type="PANTHER" id="PTHR43095">
    <property type="entry name" value="SUGAR KINASE"/>
    <property type="match status" value="1"/>
</dbReference>
<keyword evidence="7 8" id="KW-0119">Carbohydrate metabolism</keyword>
<keyword evidence="6 8" id="KW-0294">Fucose metabolism</keyword>
<keyword evidence="4 8" id="KW-0418">Kinase</keyword>
<keyword evidence="3 8" id="KW-0547">Nucleotide-binding</keyword>
<dbReference type="InterPro" id="IPR043129">
    <property type="entry name" value="ATPase_NBD"/>
</dbReference>
<dbReference type="PATRIC" id="fig|1229493.5.peg.188"/>
<dbReference type="PIRSF" id="PIRSF000538">
    <property type="entry name" value="GlpK"/>
    <property type="match status" value="1"/>
</dbReference>
<comment type="catalytic activity">
    <reaction evidence="8">
        <text>L-fuculose + ATP = L-fuculose 1-phosphate + ADP + H(+)</text>
        <dbReference type="Rhea" id="RHEA:12376"/>
        <dbReference type="ChEBI" id="CHEBI:15378"/>
        <dbReference type="ChEBI" id="CHEBI:17617"/>
        <dbReference type="ChEBI" id="CHEBI:30616"/>
        <dbReference type="ChEBI" id="CHEBI:57846"/>
        <dbReference type="ChEBI" id="CHEBI:456216"/>
        <dbReference type="EC" id="2.7.1.51"/>
    </reaction>
</comment>